<proteinExistence type="predicted"/>
<feature type="region of interest" description="Disordered" evidence="1">
    <location>
        <begin position="1"/>
        <end position="38"/>
    </location>
</feature>
<accession>A0A8S0Z1L7</accession>
<dbReference type="AlphaFoldDB" id="A0A8S0Z1L7"/>
<organism evidence="2 3">
    <name type="scientific">Arctia plantaginis</name>
    <name type="common">Wood tiger moth</name>
    <name type="synonym">Phalaena plantaginis</name>
    <dbReference type="NCBI Taxonomy" id="874455"/>
    <lineage>
        <taxon>Eukaryota</taxon>
        <taxon>Metazoa</taxon>
        <taxon>Ecdysozoa</taxon>
        <taxon>Arthropoda</taxon>
        <taxon>Hexapoda</taxon>
        <taxon>Insecta</taxon>
        <taxon>Pterygota</taxon>
        <taxon>Neoptera</taxon>
        <taxon>Endopterygota</taxon>
        <taxon>Lepidoptera</taxon>
        <taxon>Glossata</taxon>
        <taxon>Ditrysia</taxon>
        <taxon>Noctuoidea</taxon>
        <taxon>Erebidae</taxon>
        <taxon>Arctiinae</taxon>
        <taxon>Arctia</taxon>
    </lineage>
</organism>
<name>A0A8S0Z1L7_ARCPL</name>
<dbReference type="Proteomes" id="UP000494106">
    <property type="component" value="Unassembled WGS sequence"/>
</dbReference>
<evidence type="ECO:0000256" key="1">
    <source>
        <dbReference type="SAM" id="MobiDB-lite"/>
    </source>
</evidence>
<evidence type="ECO:0000313" key="2">
    <source>
        <dbReference type="EMBL" id="CAB3226026.1"/>
    </source>
</evidence>
<reference evidence="2 3" key="1">
    <citation type="submission" date="2020-04" db="EMBL/GenBank/DDBJ databases">
        <authorList>
            <person name="Wallbank WR R."/>
            <person name="Pardo Diaz C."/>
            <person name="Kozak K."/>
            <person name="Martin S."/>
            <person name="Jiggins C."/>
            <person name="Moest M."/>
            <person name="Warren A I."/>
            <person name="Byers J.R.P. K."/>
            <person name="Montejo-Kovacevich G."/>
            <person name="Yen C E."/>
        </authorList>
    </citation>
    <scope>NUCLEOTIDE SEQUENCE [LARGE SCALE GENOMIC DNA]</scope>
</reference>
<sequence>MWWRGIAKQAMQPPSPPFTPLAVAAAPPGAHRGEQQSRPYNTLYYPVDSSQHNSFCESRQLACAGW</sequence>
<protein>
    <submittedName>
        <fullName evidence="2">Uncharacterized protein</fullName>
    </submittedName>
</protein>
<comment type="caution">
    <text evidence="2">The sequence shown here is derived from an EMBL/GenBank/DDBJ whole genome shotgun (WGS) entry which is preliminary data.</text>
</comment>
<gene>
    <name evidence="2" type="ORF">APLA_LOCUS2690</name>
</gene>
<dbReference type="EMBL" id="CADEBC010000208">
    <property type="protein sequence ID" value="CAB3226026.1"/>
    <property type="molecule type" value="Genomic_DNA"/>
</dbReference>
<evidence type="ECO:0000313" key="3">
    <source>
        <dbReference type="Proteomes" id="UP000494106"/>
    </source>
</evidence>
<keyword evidence="3" id="KW-1185">Reference proteome</keyword>